<evidence type="ECO:0000256" key="3">
    <source>
        <dbReference type="ARBA" id="ARBA00022516"/>
    </source>
</evidence>
<evidence type="ECO:0000256" key="4">
    <source>
        <dbReference type="ARBA" id="ARBA00022679"/>
    </source>
</evidence>
<keyword evidence="9 11" id="KW-0472">Membrane</keyword>
<dbReference type="PANTHER" id="PTHR12317">
    <property type="entry name" value="DIACYLGLYCEROL O-ACYLTRANSFERASE"/>
    <property type="match status" value="1"/>
</dbReference>
<evidence type="ECO:0000256" key="10">
    <source>
        <dbReference type="ARBA" id="ARBA00023315"/>
    </source>
</evidence>
<dbReference type="EMBL" id="KE683355">
    <property type="protein sequence ID" value="ERE65688.1"/>
    <property type="molecule type" value="Genomic_DNA"/>
</dbReference>
<evidence type="ECO:0000256" key="8">
    <source>
        <dbReference type="ARBA" id="ARBA00023098"/>
    </source>
</evidence>
<evidence type="ECO:0000256" key="1">
    <source>
        <dbReference type="ARBA" id="ARBA00004477"/>
    </source>
</evidence>
<dbReference type="Pfam" id="PF03982">
    <property type="entry name" value="DAGAT"/>
    <property type="match status" value="2"/>
</dbReference>
<evidence type="ECO:0000256" key="9">
    <source>
        <dbReference type="ARBA" id="ARBA00023136"/>
    </source>
</evidence>
<proteinExistence type="inferred from homology"/>
<comment type="similarity">
    <text evidence="2">Belongs to the diacylglycerol acyltransferase family.</text>
</comment>
<dbReference type="InterPro" id="IPR007130">
    <property type="entry name" value="DAGAT"/>
</dbReference>
<organism evidence="12 13">
    <name type="scientific">Cricetulus griseus</name>
    <name type="common">Chinese hamster</name>
    <name type="synonym">Cricetulus barabensis griseus</name>
    <dbReference type="NCBI Taxonomy" id="10029"/>
    <lineage>
        <taxon>Eukaryota</taxon>
        <taxon>Metazoa</taxon>
        <taxon>Chordata</taxon>
        <taxon>Craniata</taxon>
        <taxon>Vertebrata</taxon>
        <taxon>Euteleostomi</taxon>
        <taxon>Mammalia</taxon>
        <taxon>Eutheria</taxon>
        <taxon>Euarchontoglires</taxon>
        <taxon>Glires</taxon>
        <taxon>Rodentia</taxon>
        <taxon>Myomorpha</taxon>
        <taxon>Muroidea</taxon>
        <taxon>Cricetidae</taxon>
        <taxon>Cricetinae</taxon>
        <taxon>Cricetulus</taxon>
    </lineage>
</organism>
<accession>A0A061HYB1</accession>
<evidence type="ECO:0000256" key="5">
    <source>
        <dbReference type="ARBA" id="ARBA00022692"/>
    </source>
</evidence>
<keyword evidence="7 11" id="KW-1133">Transmembrane helix</keyword>
<feature type="transmembrane region" description="Helical" evidence="11">
    <location>
        <begin position="568"/>
        <end position="586"/>
    </location>
</feature>
<keyword evidence="5 11" id="KW-0812">Transmembrane</keyword>
<evidence type="ECO:0000256" key="7">
    <source>
        <dbReference type="ARBA" id="ARBA00022989"/>
    </source>
</evidence>
<dbReference type="CDD" id="cd07987">
    <property type="entry name" value="LPLAT_MGAT-like"/>
    <property type="match status" value="2"/>
</dbReference>
<gene>
    <name evidence="12" type="ORF">H671_xg20025</name>
</gene>
<dbReference type="Proteomes" id="UP000030759">
    <property type="component" value="Unassembled WGS sequence"/>
</dbReference>
<protein>
    <submittedName>
        <fullName evidence="12">Diacylglycerol O-acyltransferase 2-like protein 6</fullName>
        <ecNumber evidence="12">2.3.1.-</ecNumber>
    </submittedName>
</protein>
<reference evidence="13" key="1">
    <citation type="journal article" date="2013" name="Nat. Biotechnol.">
        <title>Chinese hamster genome sequenced from sorted chromosomes.</title>
        <authorList>
            <person name="Brinkrolf K."/>
            <person name="Rupp O."/>
            <person name="Laux H."/>
            <person name="Kollin F."/>
            <person name="Ernst W."/>
            <person name="Linke B."/>
            <person name="Kofler R."/>
            <person name="Romand S."/>
            <person name="Hesse F."/>
            <person name="Budach W.E."/>
            <person name="Galosy S."/>
            <person name="Muller D."/>
            <person name="Noll T."/>
            <person name="Wienberg J."/>
            <person name="Jostock T."/>
            <person name="Leonard M."/>
            <person name="Grillari J."/>
            <person name="Tauch A."/>
            <person name="Goesmann A."/>
            <person name="Helk B."/>
            <person name="Mott J.E."/>
            <person name="Puhler A."/>
            <person name="Borth N."/>
        </authorList>
    </citation>
    <scope>NUCLEOTIDE SEQUENCE [LARGE SCALE GENOMIC DNA]</scope>
    <source>
        <strain evidence="13">17A/GY</strain>
    </source>
</reference>
<feature type="transmembrane region" description="Helical" evidence="11">
    <location>
        <begin position="437"/>
        <end position="461"/>
    </location>
</feature>
<keyword evidence="3" id="KW-0444">Lipid biosynthesis</keyword>
<dbReference type="SUPFAM" id="SSF69593">
    <property type="entry name" value="Glycerol-3-phosphate (1)-acyltransferase"/>
    <property type="match status" value="1"/>
</dbReference>
<evidence type="ECO:0000256" key="11">
    <source>
        <dbReference type="SAM" id="Phobius"/>
    </source>
</evidence>
<comment type="subcellular location">
    <subcellularLocation>
        <location evidence="1">Endoplasmic reticulum membrane</location>
        <topology evidence="1">Multi-pass membrane protein</topology>
    </subcellularLocation>
</comment>
<evidence type="ECO:0000256" key="2">
    <source>
        <dbReference type="ARBA" id="ARBA00005420"/>
    </source>
</evidence>
<dbReference type="GO" id="GO:0008374">
    <property type="term" value="F:O-acyltransferase activity"/>
    <property type="evidence" value="ECO:0007669"/>
    <property type="project" value="InterPro"/>
</dbReference>
<sequence>MAFFSRLDLQEGLRTLSVLQWIPVYVILGAIPILGIPYCLLFSSLWPLSVLPLIWLAYDWNTHSQDGRRSAWIRNWTLWKYFQSYFPVKLVKTHDLSPKHNYIIVSHPHGILAHGAFINFATEATGFSRIFPSITPCLATLEGIFWIPIVRDYVMSMGICPVSELALKYKLTQKGSGNAVIIVVGGASEALLCRPGASTVYLKNHKGFVKLALKTGAYLVPSYSFGENNIFNQETFPEGTWLRFFQKNFQKIGKKILGLNFCTFHGRGLTRTSWGFLPFNHPITTVVGEPLPVPKICDPDKETVAKYFEIYISALRKLFDQHKTKYGFSETQELTIMLTGTLLTHCLTNTKKAEKLNSSRNINGQHRVNHCTKDMMNDIVTYPVVTGNVSKKPLEGEREKIERNTKTSHIIKKLLDIMPCSKKTDYLQSLSLLQWPLGYLAIFFILQPLFIGLLFTSLWLLPTLYFVWLFLDWKTPNQGVCSVSQPAINYLLSHGTGNLLGIVVGGVGEALQSVPNTTTLILQKRKGFVRTALQHGAHLVPTFTFGETEVYDQVLFHEDSWMYKFQSFFRWIFGFYFCVFYGQGFCQDSVGLLPYHKPIVTIVGEPLPLPRVESPSPEMVDKYHELYMDALYKLFEQHKVQHGYSKTQKLLFL</sequence>
<dbReference type="GO" id="GO:0005789">
    <property type="term" value="C:endoplasmic reticulum membrane"/>
    <property type="evidence" value="ECO:0007669"/>
    <property type="project" value="UniProtKB-SubCell"/>
</dbReference>
<name>A0A061HYB1_CRIGR</name>
<dbReference type="PANTHER" id="PTHR12317:SF19">
    <property type="entry name" value="DIACYLGLYCEROL O-ACYLTRANSFERASE 2-LIKE PROTEIN 6"/>
    <property type="match status" value="1"/>
</dbReference>
<evidence type="ECO:0000256" key="6">
    <source>
        <dbReference type="ARBA" id="ARBA00022824"/>
    </source>
</evidence>
<dbReference type="AlphaFoldDB" id="A0A061HYB1"/>
<keyword evidence="6" id="KW-0256">Endoplasmic reticulum</keyword>
<dbReference type="EC" id="2.3.1.-" evidence="12"/>
<keyword evidence="10 12" id="KW-0012">Acyltransferase</keyword>
<keyword evidence="8" id="KW-0443">Lipid metabolism</keyword>
<dbReference type="GO" id="GO:0006629">
    <property type="term" value="P:lipid metabolic process"/>
    <property type="evidence" value="ECO:0007669"/>
    <property type="project" value="UniProtKB-KW"/>
</dbReference>
<keyword evidence="4 12" id="KW-0808">Transferase</keyword>
<evidence type="ECO:0000313" key="13">
    <source>
        <dbReference type="Proteomes" id="UP000030759"/>
    </source>
</evidence>
<evidence type="ECO:0000313" key="12">
    <source>
        <dbReference type="EMBL" id="ERE65688.1"/>
    </source>
</evidence>